<reference evidence="1 2" key="1">
    <citation type="submission" date="2020-08" db="EMBL/GenBank/DDBJ databases">
        <title>Genomic Encyclopedia of Type Strains, Phase IV (KMG-IV): sequencing the most valuable type-strain genomes for metagenomic binning, comparative biology and taxonomic classification.</title>
        <authorList>
            <person name="Goeker M."/>
        </authorList>
    </citation>
    <scope>NUCLEOTIDE SEQUENCE [LARGE SCALE GENOMIC DNA]</scope>
    <source>
        <strain evidence="1 2">DSM 26189</strain>
    </source>
</reference>
<evidence type="ECO:0008006" key="3">
    <source>
        <dbReference type="Google" id="ProtNLM"/>
    </source>
</evidence>
<dbReference type="EMBL" id="JACIDT010000014">
    <property type="protein sequence ID" value="MBB3927731.1"/>
    <property type="molecule type" value="Genomic_DNA"/>
</dbReference>
<evidence type="ECO:0000313" key="1">
    <source>
        <dbReference type="EMBL" id="MBB3927731.1"/>
    </source>
</evidence>
<keyword evidence="2" id="KW-1185">Reference proteome</keyword>
<organism evidence="1 2">
    <name type="scientific">Sphingobium jiangsuense</name>
    <dbReference type="NCBI Taxonomy" id="870476"/>
    <lineage>
        <taxon>Bacteria</taxon>
        <taxon>Pseudomonadati</taxon>
        <taxon>Pseudomonadota</taxon>
        <taxon>Alphaproteobacteria</taxon>
        <taxon>Sphingomonadales</taxon>
        <taxon>Sphingomonadaceae</taxon>
        <taxon>Sphingobium</taxon>
    </lineage>
</organism>
<sequence length="158" mass="18284">MTSRPLTMGERDLAASIFGAAIDYGAVRIYRKCWWPLQPRHITMAPDGHLWFHPNASHYCRDFCAETPLGLQAHFLHEMTHVWQAQTRGRWYLPLMRHPFCRYRYDLLPGKPFAAYGIEQQAEIVRHAFLLRQGVGVPGKPPLPVYEALLPFTRREGA</sequence>
<evidence type="ECO:0000313" key="2">
    <source>
        <dbReference type="Proteomes" id="UP000571950"/>
    </source>
</evidence>
<dbReference type="Proteomes" id="UP000571950">
    <property type="component" value="Unassembled WGS sequence"/>
</dbReference>
<comment type="caution">
    <text evidence="1">The sequence shown here is derived from an EMBL/GenBank/DDBJ whole genome shotgun (WGS) entry which is preliminary data.</text>
</comment>
<dbReference type="AlphaFoldDB" id="A0A7W6FR28"/>
<dbReference type="RefSeq" id="WP_188073188.1">
    <property type="nucleotide sequence ID" value="NZ_BSPS01000046.1"/>
</dbReference>
<protein>
    <recommendedName>
        <fullName evidence="3">Vgr related protein</fullName>
    </recommendedName>
</protein>
<accession>A0A7W6FR28</accession>
<gene>
    <name evidence="1" type="ORF">GGR43_003464</name>
</gene>
<name>A0A7W6FR28_9SPHN</name>
<proteinExistence type="predicted"/>